<feature type="domain" description="SMP-30/Gluconolactonase/LRE-like region" evidence="4">
    <location>
        <begin position="21"/>
        <end position="265"/>
    </location>
</feature>
<dbReference type="PANTHER" id="PTHR10907">
    <property type="entry name" value="REGUCALCIN"/>
    <property type="match status" value="1"/>
</dbReference>
<feature type="active site" description="Proton donor/acceptor" evidence="2">
    <location>
        <position position="206"/>
    </location>
</feature>
<dbReference type="GO" id="GO:0004341">
    <property type="term" value="F:gluconolactonase activity"/>
    <property type="evidence" value="ECO:0007669"/>
    <property type="project" value="TreeGrafter"/>
</dbReference>
<proteinExistence type="inferred from homology"/>
<comment type="similarity">
    <text evidence="1">Belongs to the SMP-30/CGR1 family.</text>
</comment>
<organism evidence="5">
    <name type="scientific">Variovorax paradoxus</name>
    <dbReference type="NCBI Taxonomy" id="34073"/>
    <lineage>
        <taxon>Bacteria</taxon>
        <taxon>Pseudomonadati</taxon>
        <taxon>Pseudomonadota</taxon>
        <taxon>Betaproteobacteria</taxon>
        <taxon>Burkholderiales</taxon>
        <taxon>Comamonadaceae</taxon>
        <taxon>Variovorax</taxon>
    </lineage>
</organism>
<sequence>MNSHSPMTHGVRCLVNPRDQLGETPIWCPRSERVWWIDIERPRLQSFDERTGEHQVFEFAQSTFLGSLALHRRGGFVLALDNTLHRFDPASRTLERIAEVEPTAKGTRLNDGRCDRQGRLWIGTMDAAIEKPLGSFYRVEADGTPHWLFDDIIVTNSVCVSPDGRTLYMSDTRRFKLFAFDLDPASGALSNRRVFVDYAQQRGRPDGACVDSEGYVWNAVFAGHRVVRYAPSGAIDRVIELPVTHPTCVCLGGPELKTLYITTATKMIEPEVLARETLAGALLAVEVDVPGLPEAMFGTAGAHGD</sequence>
<dbReference type="Pfam" id="PF08450">
    <property type="entry name" value="SGL"/>
    <property type="match status" value="1"/>
</dbReference>
<evidence type="ECO:0000259" key="4">
    <source>
        <dbReference type="Pfam" id="PF08450"/>
    </source>
</evidence>
<dbReference type="PRINTS" id="PR01790">
    <property type="entry name" value="SMP30FAMILY"/>
</dbReference>
<dbReference type="GO" id="GO:0005509">
    <property type="term" value="F:calcium ion binding"/>
    <property type="evidence" value="ECO:0007669"/>
    <property type="project" value="TreeGrafter"/>
</dbReference>
<dbReference type="EMBL" id="LR743507">
    <property type="protein sequence ID" value="CAA2101977.1"/>
    <property type="molecule type" value="Genomic_DNA"/>
</dbReference>
<feature type="binding site" evidence="3">
    <location>
        <position position="108"/>
    </location>
    <ligand>
        <name>substrate</name>
    </ligand>
</feature>
<dbReference type="Gene3D" id="2.120.10.30">
    <property type="entry name" value="TolB, C-terminal domain"/>
    <property type="match status" value="1"/>
</dbReference>
<evidence type="ECO:0000256" key="2">
    <source>
        <dbReference type="PIRSR" id="PIRSR605511-1"/>
    </source>
</evidence>
<feature type="binding site" evidence="3">
    <location>
        <position position="110"/>
    </location>
    <ligand>
        <name>substrate</name>
    </ligand>
</feature>
<dbReference type="InterPro" id="IPR013658">
    <property type="entry name" value="SGL"/>
</dbReference>
<evidence type="ECO:0000256" key="3">
    <source>
        <dbReference type="PIRSR" id="PIRSR605511-2"/>
    </source>
</evidence>
<feature type="binding site" evidence="3">
    <location>
        <position position="23"/>
    </location>
    <ligand>
        <name>a divalent metal cation</name>
        <dbReference type="ChEBI" id="CHEBI:60240"/>
    </ligand>
</feature>
<dbReference type="SUPFAM" id="SSF63829">
    <property type="entry name" value="Calcium-dependent phosphotriesterase"/>
    <property type="match status" value="1"/>
</dbReference>
<dbReference type="EC" id="3.1.1.15" evidence="5"/>
<evidence type="ECO:0000256" key="1">
    <source>
        <dbReference type="ARBA" id="ARBA00008853"/>
    </source>
</evidence>
<keyword evidence="5" id="KW-0378">Hydrolase</keyword>
<feature type="binding site" evidence="3">
    <location>
        <position position="206"/>
    </location>
    <ligand>
        <name>a divalent metal cation</name>
        <dbReference type="ChEBI" id="CHEBI:60240"/>
    </ligand>
</feature>
<dbReference type="InterPro" id="IPR005511">
    <property type="entry name" value="SMP-30"/>
</dbReference>
<dbReference type="GO" id="GO:0019853">
    <property type="term" value="P:L-ascorbic acid biosynthetic process"/>
    <property type="evidence" value="ECO:0007669"/>
    <property type="project" value="TreeGrafter"/>
</dbReference>
<reference evidence="5" key="1">
    <citation type="submission" date="2019-12" db="EMBL/GenBank/DDBJ databases">
        <authorList>
            <person name="Cremers G."/>
        </authorList>
    </citation>
    <scope>NUCLEOTIDE SEQUENCE</scope>
    <source>
        <strain evidence="5">Vvax</strain>
    </source>
</reference>
<dbReference type="PANTHER" id="PTHR10907:SF47">
    <property type="entry name" value="REGUCALCIN"/>
    <property type="match status" value="1"/>
</dbReference>
<dbReference type="AlphaFoldDB" id="A0A679IXU0"/>
<feature type="binding site" evidence="3">
    <location>
        <position position="156"/>
    </location>
    <ligand>
        <name>a divalent metal cation</name>
        <dbReference type="ChEBI" id="CHEBI:60240"/>
    </ligand>
</feature>
<dbReference type="GO" id="GO:0050021">
    <property type="term" value="F:L-arabinonolactonase activity"/>
    <property type="evidence" value="ECO:0007669"/>
    <property type="project" value="UniProtKB-EC"/>
</dbReference>
<gene>
    <name evidence="5" type="primary">araB_2</name>
    <name evidence="5" type="ORF">VVAX_01523</name>
</gene>
<evidence type="ECO:0000313" key="5">
    <source>
        <dbReference type="EMBL" id="CAA2101977.1"/>
    </source>
</evidence>
<comment type="cofactor">
    <cofactor evidence="3">
        <name>Zn(2+)</name>
        <dbReference type="ChEBI" id="CHEBI:29105"/>
    </cofactor>
    <text evidence="3">Binds 1 divalent metal cation per subunit.</text>
</comment>
<dbReference type="InterPro" id="IPR011042">
    <property type="entry name" value="6-blade_b-propeller_TolB-like"/>
</dbReference>
<accession>A0A679IXU0</accession>
<dbReference type="RefSeq" id="WP_339089213.1">
    <property type="nucleotide sequence ID" value="NZ_LR743507.1"/>
</dbReference>
<keyword evidence="3" id="KW-0479">Metal-binding</keyword>
<keyword evidence="3" id="KW-0862">Zinc</keyword>
<protein>
    <submittedName>
        <fullName evidence="5">L-arabinolactonase</fullName>
        <ecNumber evidence="5">3.1.1.15</ecNumber>
    </submittedName>
</protein>
<name>A0A679IXU0_VARPD</name>